<proteinExistence type="predicted"/>
<name>A0A0P1AAV1_PLAHL</name>
<sequence>MTFLSVPYLQMDEVVPSDCKIGHQMSKATDSLRGKVCRVEVTLTQQCLLFGWNPLDSKRIINVFVTTIINFRLLLHRVSTLGFQRRNHSRSRSPSPDPFVQSAR</sequence>
<protein>
    <submittedName>
        <fullName evidence="2">Uncharacterized protein</fullName>
    </submittedName>
</protein>
<dbReference type="EMBL" id="CCYD01000291">
    <property type="protein sequence ID" value="CEG37954.1"/>
    <property type="molecule type" value="Genomic_DNA"/>
</dbReference>
<evidence type="ECO:0000313" key="2">
    <source>
        <dbReference type="EMBL" id="CEG37954.1"/>
    </source>
</evidence>
<dbReference type="Proteomes" id="UP000054928">
    <property type="component" value="Unassembled WGS sequence"/>
</dbReference>
<accession>A0A0P1AAV1</accession>
<dbReference type="GeneID" id="36401054"/>
<reference evidence="3" key="1">
    <citation type="submission" date="2014-09" db="EMBL/GenBank/DDBJ databases">
        <authorList>
            <person name="Sharma Rahul"/>
            <person name="Thines Marco"/>
        </authorList>
    </citation>
    <scope>NUCLEOTIDE SEQUENCE [LARGE SCALE GENOMIC DNA]</scope>
</reference>
<evidence type="ECO:0000313" key="3">
    <source>
        <dbReference type="Proteomes" id="UP000054928"/>
    </source>
</evidence>
<dbReference type="RefSeq" id="XP_024574323.1">
    <property type="nucleotide sequence ID" value="XM_024723335.1"/>
</dbReference>
<keyword evidence="3" id="KW-1185">Reference proteome</keyword>
<organism evidence="2 3">
    <name type="scientific">Plasmopara halstedii</name>
    <name type="common">Downy mildew of sunflower</name>
    <dbReference type="NCBI Taxonomy" id="4781"/>
    <lineage>
        <taxon>Eukaryota</taxon>
        <taxon>Sar</taxon>
        <taxon>Stramenopiles</taxon>
        <taxon>Oomycota</taxon>
        <taxon>Peronosporomycetes</taxon>
        <taxon>Peronosporales</taxon>
        <taxon>Peronosporaceae</taxon>
        <taxon>Plasmopara</taxon>
    </lineage>
</organism>
<evidence type="ECO:0000256" key="1">
    <source>
        <dbReference type="SAM" id="MobiDB-lite"/>
    </source>
</evidence>
<dbReference type="AlphaFoldDB" id="A0A0P1AAV1"/>
<feature type="region of interest" description="Disordered" evidence="1">
    <location>
        <begin position="83"/>
        <end position="104"/>
    </location>
</feature>